<dbReference type="InterPro" id="IPR011624">
    <property type="entry name" value="Metal-dep_PHydrolase_7TM_extra"/>
</dbReference>
<dbReference type="Pfam" id="PF01966">
    <property type="entry name" value="HD"/>
    <property type="match status" value="1"/>
</dbReference>
<dbReference type="SUPFAM" id="SSF109604">
    <property type="entry name" value="HD-domain/PDEase-like"/>
    <property type="match status" value="1"/>
</dbReference>
<dbReference type="InterPro" id="IPR006675">
    <property type="entry name" value="HDIG_dom"/>
</dbReference>
<dbReference type="Proteomes" id="UP001341444">
    <property type="component" value="Unassembled WGS sequence"/>
</dbReference>
<name>A0ABU6MLB9_9BACI</name>
<evidence type="ECO:0000313" key="3">
    <source>
        <dbReference type="EMBL" id="MED1205094.1"/>
    </source>
</evidence>
<feature type="transmembrane region" description="Helical" evidence="1">
    <location>
        <begin position="394"/>
        <end position="411"/>
    </location>
</feature>
<dbReference type="NCBIfam" id="TIGR00277">
    <property type="entry name" value="HDIG"/>
    <property type="match status" value="1"/>
</dbReference>
<keyword evidence="4" id="KW-1185">Reference proteome</keyword>
<feature type="domain" description="HD" evidence="2">
    <location>
        <begin position="507"/>
        <end position="649"/>
    </location>
</feature>
<evidence type="ECO:0000259" key="2">
    <source>
        <dbReference type="PROSITE" id="PS51831"/>
    </source>
</evidence>
<protein>
    <submittedName>
        <fullName evidence="3">HD family phosphohydrolase</fullName>
    </submittedName>
</protein>
<organism evidence="3 4">
    <name type="scientific">Heyndrickxia acidicola</name>
    <dbReference type="NCBI Taxonomy" id="209389"/>
    <lineage>
        <taxon>Bacteria</taxon>
        <taxon>Bacillati</taxon>
        <taxon>Bacillota</taxon>
        <taxon>Bacilli</taxon>
        <taxon>Bacillales</taxon>
        <taxon>Bacillaceae</taxon>
        <taxon>Heyndrickxia</taxon>
    </lineage>
</organism>
<dbReference type="Pfam" id="PF07698">
    <property type="entry name" value="7TM-7TMR_HD"/>
    <property type="match status" value="1"/>
</dbReference>
<dbReference type="InterPro" id="IPR003607">
    <property type="entry name" value="HD/PDEase_dom"/>
</dbReference>
<keyword evidence="1" id="KW-1133">Transmembrane helix</keyword>
<dbReference type="InterPro" id="IPR011621">
    <property type="entry name" value="Metal-dep_PHydrolase_7TM_intra"/>
</dbReference>
<dbReference type="CDD" id="cd00077">
    <property type="entry name" value="HDc"/>
    <property type="match status" value="1"/>
</dbReference>
<dbReference type="SMART" id="SM00471">
    <property type="entry name" value="HDc"/>
    <property type="match status" value="1"/>
</dbReference>
<feature type="transmembrane region" description="Helical" evidence="1">
    <location>
        <begin position="316"/>
        <end position="334"/>
    </location>
</feature>
<dbReference type="RefSeq" id="WP_066262091.1">
    <property type="nucleotide sequence ID" value="NZ_JARMAB010000030.1"/>
</dbReference>
<dbReference type="PROSITE" id="PS51831">
    <property type="entry name" value="HD"/>
    <property type="match status" value="1"/>
</dbReference>
<keyword evidence="1" id="KW-0812">Transmembrane</keyword>
<sequence>MKIQTGLNRIQAFLGTKVFNTLIFILLALLLFGVLYQNIKPQTYNMELFSVADKTVRSPKTIEDQAKTDEEKQKAALEAGQVYTYNKDMVYNRVSLINSIFDFVVDINQNNSAVSNNTDQKKKSPTMSEKLSRLKTSLSANVNENVTKSLPDDIFEGLLEADNNELEQARNIVINQIEFFMNDKIRENKVLQVKEMISDKIDHYNLNGSLRRSAVELGKYAIVPNDLYDADLTAERKKEAMDNVEPIKILQGQVIVQEGQLIDRETYRQLELLGLLTSHQSIKPFVGLAVFVLLIIGGLYIYFAKMRMPEEKKQNELLMLSFIFIISLILMKIVSLTDDLNLPEAAYIFPAALAPMLLRFLVNERFAFIVTIFLAACGSIVFHDEMAGTINVEMALYILFSGTAGILFLTNQKLRSNILQSGIFISCANVLVIFFLILIGNGQYNKMEYVYYIIFAFGSGILSSILTMGLLPFFEALFGILSTMRLIELSNPNHPLLKRILTEAPGTYHHSLMVGNLAEAACEAIGANGLLARVGCYYHDIGKTKRPHFFIENQLNIENPHDHLDPETSKEIIIAHAVDGAEMLREHRLPKELEDIAEQHHGTTLLKYFFYKAKEKDPHVDEESFRYPGPKPQTKETAVISIADSVEAAVRSMPKPNADKIKRLVNNIVQDRLEDGQLNECDITLKELEVIKKTFCETLNGIFHSRIEYPNEKNKG</sequence>
<evidence type="ECO:0000313" key="4">
    <source>
        <dbReference type="Proteomes" id="UP001341444"/>
    </source>
</evidence>
<dbReference type="PANTHER" id="PTHR36442:SF1">
    <property type="entry name" value="CYCLIC-DI-AMP PHOSPHODIESTERASE PGPH"/>
    <property type="match status" value="1"/>
</dbReference>
<feature type="transmembrane region" description="Helical" evidence="1">
    <location>
        <begin position="285"/>
        <end position="304"/>
    </location>
</feature>
<feature type="transmembrane region" description="Helical" evidence="1">
    <location>
        <begin position="450"/>
        <end position="474"/>
    </location>
</feature>
<comment type="caution">
    <text evidence="3">The sequence shown here is derived from an EMBL/GenBank/DDBJ whole genome shotgun (WGS) entry which is preliminary data.</text>
</comment>
<reference evidence="3 4" key="1">
    <citation type="submission" date="2023-03" db="EMBL/GenBank/DDBJ databases">
        <title>Bacillus Genome Sequencing.</title>
        <authorList>
            <person name="Dunlap C."/>
        </authorList>
    </citation>
    <scope>NUCLEOTIDE SEQUENCE [LARGE SCALE GENOMIC DNA]</scope>
    <source>
        <strain evidence="3 4">B-23453</strain>
    </source>
</reference>
<feature type="transmembrane region" description="Helical" evidence="1">
    <location>
        <begin position="365"/>
        <end position="382"/>
    </location>
</feature>
<dbReference type="InterPro" id="IPR006674">
    <property type="entry name" value="HD_domain"/>
</dbReference>
<evidence type="ECO:0000256" key="1">
    <source>
        <dbReference type="SAM" id="Phobius"/>
    </source>
</evidence>
<dbReference type="Pfam" id="PF07697">
    <property type="entry name" value="7TMR-HDED"/>
    <property type="match status" value="1"/>
</dbReference>
<feature type="transmembrane region" description="Helical" evidence="1">
    <location>
        <begin position="423"/>
        <end position="444"/>
    </location>
</feature>
<gene>
    <name evidence="3" type="ORF">P4T90_18765</name>
</gene>
<dbReference type="InterPro" id="IPR052722">
    <property type="entry name" value="PgpH_phosphodiesterase"/>
</dbReference>
<dbReference type="PANTHER" id="PTHR36442">
    <property type="entry name" value="CYCLIC-DI-AMP PHOSPHODIESTERASE PGPH"/>
    <property type="match status" value="1"/>
</dbReference>
<dbReference type="Gene3D" id="1.10.3210.10">
    <property type="entry name" value="Hypothetical protein af1432"/>
    <property type="match status" value="1"/>
</dbReference>
<dbReference type="EMBL" id="JARMAB010000030">
    <property type="protein sequence ID" value="MED1205094.1"/>
    <property type="molecule type" value="Genomic_DNA"/>
</dbReference>
<keyword evidence="1" id="KW-0472">Membrane</keyword>
<accession>A0ABU6MLB9</accession>
<feature type="transmembrane region" description="Helical" evidence="1">
    <location>
        <begin position="12"/>
        <end position="36"/>
    </location>
</feature>
<proteinExistence type="predicted"/>